<dbReference type="EMBL" id="FPLD01000060">
    <property type="protein sequence ID" value="SGY99825.1"/>
    <property type="molecule type" value="Genomic_DNA"/>
</dbReference>
<gene>
    <name evidence="1" type="ORF">MT2528_2019</name>
    <name evidence="2" type="ORF">NVI5450_2241</name>
</gene>
<organism evidence="2 4">
    <name type="scientific">Moritella viscosa</name>
    <dbReference type="NCBI Taxonomy" id="80854"/>
    <lineage>
        <taxon>Bacteria</taxon>
        <taxon>Pseudomonadati</taxon>
        <taxon>Pseudomonadota</taxon>
        <taxon>Gammaproteobacteria</taxon>
        <taxon>Alteromonadales</taxon>
        <taxon>Moritellaceae</taxon>
        <taxon>Moritella</taxon>
    </lineage>
</organism>
<dbReference type="Proteomes" id="UP000183794">
    <property type="component" value="Unassembled WGS sequence"/>
</dbReference>
<evidence type="ECO:0000313" key="4">
    <source>
        <dbReference type="Proteomes" id="UP000183794"/>
    </source>
</evidence>
<protein>
    <submittedName>
        <fullName evidence="2">Uncharacterized protein</fullName>
    </submittedName>
</protein>
<reference evidence="2 4" key="1">
    <citation type="submission" date="2016-11" db="EMBL/GenBank/DDBJ databases">
        <authorList>
            <person name="Jaros S."/>
            <person name="Januszkiewicz K."/>
            <person name="Wedrychowicz H."/>
        </authorList>
    </citation>
    <scope>NUCLEOTIDE SEQUENCE [LARGE SCALE GENOMIC DNA]</scope>
    <source>
        <strain evidence="2">NVI 5450</strain>
    </source>
</reference>
<keyword evidence="3" id="KW-1185">Reference proteome</keyword>
<evidence type="ECO:0000313" key="1">
    <source>
        <dbReference type="EMBL" id="SGY90847.1"/>
    </source>
</evidence>
<reference evidence="1 3" key="2">
    <citation type="submission" date="2016-11" db="EMBL/GenBank/DDBJ databases">
        <authorList>
            <person name="Klemetsen T."/>
        </authorList>
    </citation>
    <scope>NUCLEOTIDE SEQUENCE [LARGE SCALE GENOMIC DNA]</scope>
    <source>
        <strain evidence="1">MT 2528</strain>
    </source>
</reference>
<dbReference type="AlphaFoldDB" id="A0A090IKD7"/>
<dbReference type="Proteomes" id="UP000182660">
    <property type="component" value="Unassembled WGS sequence"/>
</dbReference>
<proteinExistence type="predicted"/>
<accession>A0A090IKD7</accession>
<sequence>MPYKCDELKFYANVVGDRVYILSDKYTYADAIDIQAKVLNCGFKTWLRPVGVAWL</sequence>
<dbReference type="EMBL" id="FPLJ01000050">
    <property type="protein sequence ID" value="SGY90847.1"/>
    <property type="molecule type" value="Genomic_DNA"/>
</dbReference>
<dbReference type="HOGENOM" id="CLU_3027364_0_0_6"/>
<dbReference type="KEGG" id="mvs:MVIS_3904"/>
<evidence type="ECO:0000313" key="3">
    <source>
        <dbReference type="Proteomes" id="UP000182660"/>
    </source>
</evidence>
<dbReference type="PATRIC" id="fig|80854.5.peg.4129"/>
<name>A0A090IKD7_9GAMM</name>
<evidence type="ECO:0000313" key="2">
    <source>
        <dbReference type="EMBL" id="SGY99825.1"/>
    </source>
</evidence>